<reference evidence="1" key="1">
    <citation type="journal article" date="2014" name="Front. Microbiol.">
        <title>High frequency of phylogenetically diverse reductive dehalogenase-homologous genes in deep subseafloor sedimentary metagenomes.</title>
        <authorList>
            <person name="Kawai M."/>
            <person name="Futagami T."/>
            <person name="Toyoda A."/>
            <person name="Takaki Y."/>
            <person name="Nishi S."/>
            <person name="Hori S."/>
            <person name="Arai W."/>
            <person name="Tsubouchi T."/>
            <person name="Morono Y."/>
            <person name="Uchiyama I."/>
            <person name="Ito T."/>
            <person name="Fujiyama A."/>
            <person name="Inagaki F."/>
            <person name="Takami H."/>
        </authorList>
    </citation>
    <scope>NUCLEOTIDE SEQUENCE</scope>
    <source>
        <strain evidence="1">Expedition CK06-06</strain>
    </source>
</reference>
<feature type="non-terminal residue" evidence="1">
    <location>
        <position position="1"/>
    </location>
</feature>
<name>X1H173_9ZZZZ</name>
<protein>
    <submittedName>
        <fullName evidence="1">Uncharacterized protein</fullName>
    </submittedName>
</protein>
<gene>
    <name evidence="1" type="ORF">S03H2_37087</name>
</gene>
<dbReference type="AlphaFoldDB" id="X1H173"/>
<dbReference type="EMBL" id="BARU01022797">
    <property type="protein sequence ID" value="GAH47604.1"/>
    <property type="molecule type" value="Genomic_DNA"/>
</dbReference>
<proteinExistence type="predicted"/>
<sequence>DKYARDKANGEMVEFLMEDLGIKFRDIESYKEMEKFRGIIPGWE</sequence>
<accession>X1H173</accession>
<evidence type="ECO:0000313" key="1">
    <source>
        <dbReference type="EMBL" id="GAH47604.1"/>
    </source>
</evidence>
<comment type="caution">
    <text evidence="1">The sequence shown here is derived from an EMBL/GenBank/DDBJ whole genome shotgun (WGS) entry which is preliminary data.</text>
</comment>
<organism evidence="1">
    <name type="scientific">marine sediment metagenome</name>
    <dbReference type="NCBI Taxonomy" id="412755"/>
    <lineage>
        <taxon>unclassified sequences</taxon>
        <taxon>metagenomes</taxon>
        <taxon>ecological metagenomes</taxon>
    </lineage>
</organism>